<proteinExistence type="predicted"/>
<keyword evidence="3" id="KW-1185">Reference proteome</keyword>
<dbReference type="AlphaFoldDB" id="A0A517LQZ8"/>
<evidence type="ECO:0000313" key="3">
    <source>
        <dbReference type="Proteomes" id="UP000316270"/>
    </source>
</evidence>
<accession>A0A517LQZ8</accession>
<dbReference type="PANTHER" id="PTHR42085:SF2">
    <property type="entry name" value="F-BOX DOMAIN-CONTAINING PROTEIN"/>
    <property type="match status" value="1"/>
</dbReference>
<evidence type="ECO:0000256" key="1">
    <source>
        <dbReference type="SAM" id="MobiDB-lite"/>
    </source>
</evidence>
<organism evidence="2 3">
    <name type="scientific">Venturia effusa</name>
    <dbReference type="NCBI Taxonomy" id="50376"/>
    <lineage>
        <taxon>Eukaryota</taxon>
        <taxon>Fungi</taxon>
        <taxon>Dikarya</taxon>
        <taxon>Ascomycota</taxon>
        <taxon>Pezizomycotina</taxon>
        <taxon>Dothideomycetes</taxon>
        <taxon>Pleosporomycetidae</taxon>
        <taxon>Venturiales</taxon>
        <taxon>Venturiaceae</taxon>
        <taxon>Venturia</taxon>
    </lineage>
</organism>
<dbReference type="PANTHER" id="PTHR42085">
    <property type="entry name" value="F-BOX DOMAIN-CONTAINING PROTEIN"/>
    <property type="match status" value="1"/>
</dbReference>
<dbReference type="OrthoDB" id="5413827at2759"/>
<dbReference type="Proteomes" id="UP000316270">
    <property type="component" value="Chromosome 19"/>
</dbReference>
<gene>
    <name evidence="2" type="ORF">FKW77_003118</name>
</gene>
<dbReference type="InterPro" id="IPR038883">
    <property type="entry name" value="AN11006-like"/>
</dbReference>
<protein>
    <submittedName>
        <fullName evidence="2">Uncharacterized protein</fullName>
    </submittedName>
</protein>
<name>A0A517LQZ8_9PEZI</name>
<dbReference type="EMBL" id="CP042203">
    <property type="protein sequence ID" value="QDS78039.1"/>
    <property type="molecule type" value="Genomic_DNA"/>
</dbReference>
<reference evidence="2 3" key="1">
    <citation type="submission" date="2019-07" db="EMBL/GenBank/DDBJ databases">
        <title>Finished genome of Venturia effusa.</title>
        <authorList>
            <person name="Young C.A."/>
            <person name="Cox M.P."/>
            <person name="Ganley A.R.D."/>
            <person name="David W.J."/>
        </authorList>
    </citation>
    <scope>NUCLEOTIDE SEQUENCE [LARGE SCALE GENOMIC DNA]</scope>
    <source>
        <strain evidence="3">albino</strain>
    </source>
</reference>
<feature type="region of interest" description="Disordered" evidence="1">
    <location>
        <begin position="358"/>
        <end position="380"/>
    </location>
</feature>
<evidence type="ECO:0000313" key="2">
    <source>
        <dbReference type="EMBL" id="QDS78039.1"/>
    </source>
</evidence>
<sequence length="380" mass="42249">MAHQLHTSNDPFVGIRPTIEDGKPSYILGGSSIVNKCKKPLRPCGRGRRNESARSISPFRDIPLPFLKFPAEIRNQIYGYLLTFENDLTLMDHHHADNVRCCGISHVGKPRNKQIVEWSYDDEGNSILVDSERLPSFNAKDLNFIDRSILLVNKQIYNEARGVLLANNALSVSLIDLDAMKSARWETMGHFTRFCIGTLDETMPTMVDLLCSTEYDLRELKITMIIPGAERTRCQYWVKQVKEMLEPLRELHVRGQVEFSWIERRLVDNPEVRKETVEWLEKLGMDMMGGPGNGKRIVTGEERDKEVEDALAAYHASAMAAATAASLATVPAPAQANSATSPPTPVLAALDVSTLPATQPKVTLPAGPASGNDTHDDLES</sequence>